<dbReference type="RefSeq" id="XP_008719295.1">
    <property type="nucleotide sequence ID" value="XM_008721073.1"/>
</dbReference>
<keyword evidence="4" id="KW-0337">GPI-anchor biosynthesis</keyword>
<evidence type="ECO:0000256" key="3">
    <source>
        <dbReference type="ARBA" id="ARBA00006065"/>
    </source>
</evidence>
<evidence type="ECO:0000256" key="12">
    <source>
        <dbReference type="RuleBase" id="RU363075"/>
    </source>
</evidence>
<comment type="function">
    <text evidence="11">Mannosyltransferase involved in glycosylphosphatidylinositol-anchor biosynthesis. Transfers the third mannose to Man2-GlcN-acyl-PI during GPI precursor assembly.</text>
</comment>
<dbReference type="PANTHER" id="PTHR22760:SF4">
    <property type="entry name" value="GPI MANNOSYLTRANSFERASE 3"/>
    <property type="match status" value="1"/>
</dbReference>
<dbReference type="InterPro" id="IPR005599">
    <property type="entry name" value="GPI_mannosylTrfase"/>
</dbReference>
<gene>
    <name evidence="14" type="ORF">HMPREF1541_06743</name>
</gene>
<evidence type="ECO:0000256" key="5">
    <source>
        <dbReference type="ARBA" id="ARBA00022676"/>
    </source>
</evidence>
<feature type="transmembrane region" description="Helical" evidence="12">
    <location>
        <begin position="368"/>
        <end position="385"/>
    </location>
</feature>
<accession>W2RQ94</accession>
<evidence type="ECO:0000256" key="8">
    <source>
        <dbReference type="ARBA" id="ARBA00022824"/>
    </source>
</evidence>
<dbReference type="HOGENOM" id="CLU_012353_1_0_1"/>
<evidence type="ECO:0000256" key="10">
    <source>
        <dbReference type="ARBA" id="ARBA00023136"/>
    </source>
</evidence>
<evidence type="ECO:0000256" key="9">
    <source>
        <dbReference type="ARBA" id="ARBA00022989"/>
    </source>
</evidence>
<protein>
    <recommendedName>
        <fullName evidence="12">Mannosyltransferase</fullName>
        <ecNumber evidence="12">2.4.1.-</ecNumber>
    </recommendedName>
</protein>
<dbReference type="Proteomes" id="UP000030752">
    <property type="component" value="Unassembled WGS sequence"/>
</dbReference>
<name>W2RQ94_CYPE1</name>
<comment type="subcellular location">
    <subcellularLocation>
        <location evidence="1 12">Endoplasmic reticulum membrane</location>
        <topology evidence="1 12">Multi-pass membrane protein</topology>
    </subcellularLocation>
</comment>
<dbReference type="EMBL" id="KB822722">
    <property type="protein sequence ID" value="ETN38706.1"/>
    <property type="molecule type" value="Genomic_DNA"/>
</dbReference>
<keyword evidence="9 12" id="KW-1133">Transmembrane helix</keyword>
<feature type="transmembrane region" description="Helical" evidence="12">
    <location>
        <begin position="465"/>
        <end position="486"/>
    </location>
</feature>
<proteinExistence type="inferred from homology"/>
<feature type="transmembrane region" description="Helical" evidence="12">
    <location>
        <begin position="314"/>
        <end position="336"/>
    </location>
</feature>
<dbReference type="VEuPathDB" id="FungiDB:HMPREF1541_06743"/>
<evidence type="ECO:0000256" key="4">
    <source>
        <dbReference type="ARBA" id="ARBA00022502"/>
    </source>
</evidence>
<dbReference type="GO" id="GO:0005789">
    <property type="term" value="C:endoplasmic reticulum membrane"/>
    <property type="evidence" value="ECO:0007669"/>
    <property type="project" value="UniProtKB-SubCell"/>
</dbReference>
<evidence type="ECO:0000256" key="6">
    <source>
        <dbReference type="ARBA" id="ARBA00022679"/>
    </source>
</evidence>
<keyword evidence="8 12" id="KW-0256">Endoplasmic reticulum</keyword>
<dbReference type="InParanoid" id="W2RQ94"/>
<comment type="pathway">
    <text evidence="2">Glycolipid biosynthesis; glycosylphosphatidylinositol-anchor biosynthesis.</text>
</comment>
<dbReference type="eggNOG" id="KOG1771">
    <property type="taxonomic scope" value="Eukaryota"/>
</dbReference>
<reference evidence="14 15" key="1">
    <citation type="submission" date="2013-03" db="EMBL/GenBank/DDBJ databases">
        <title>The Genome Sequence of Phialophora europaea CBS 101466.</title>
        <authorList>
            <consortium name="The Broad Institute Genomics Platform"/>
            <person name="Cuomo C."/>
            <person name="de Hoog S."/>
            <person name="Gorbushina A."/>
            <person name="Walker B."/>
            <person name="Young S.K."/>
            <person name="Zeng Q."/>
            <person name="Gargeya S."/>
            <person name="Fitzgerald M."/>
            <person name="Haas B."/>
            <person name="Abouelleil A."/>
            <person name="Allen A.W."/>
            <person name="Alvarado L."/>
            <person name="Arachchi H.M."/>
            <person name="Berlin A.M."/>
            <person name="Chapman S.B."/>
            <person name="Gainer-Dewar J."/>
            <person name="Goldberg J."/>
            <person name="Griggs A."/>
            <person name="Gujja S."/>
            <person name="Hansen M."/>
            <person name="Howarth C."/>
            <person name="Imamovic A."/>
            <person name="Ireland A."/>
            <person name="Larimer J."/>
            <person name="McCowan C."/>
            <person name="Murphy C."/>
            <person name="Pearson M."/>
            <person name="Poon T.W."/>
            <person name="Priest M."/>
            <person name="Roberts A."/>
            <person name="Saif S."/>
            <person name="Shea T."/>
            <person name="Sisk P."/>
            <person name="Sykes S."/>
            <person name="Wortman J."/>
            <person name="Nusbaum C."/>
            <person name="Birren B."/>
        </authorList>
    </citation>
    <scope>NUCLEOTIDE SEQUENCE [LARGE SCALE GENOMIC DNA]</scope>
    <source>
        <strain evidence="14 15">CBS 101466</strain>
    </source>
</reference>
<dbReference type="GeneID" id="19974082"/>
<keyword evidence="6" id="KW-0808">Transferase</keyword>
<dbReference type="FunCoup" id="W2RQ94">
    <property type="interactions" value="861"/>
</dbReference>
<keyword evidence="7 12" id="KW-0812">Transmembrane</keyword>
<evidence type="ECO:0000256" key="11">
    <source>
        <dbReference type="ARBA" id="ARBA00024708"/>
    </source>
</evidence>
<feature type="transmembrane region" description="Helical" evidence="12">
    <location>
        <begin position="247"/>
        <end position="273"/>
    </location>
</feature>
<dbReference type="Pfam" id="PF03901">
    <property type="entry name" value="Glyco_transf_22"/>
    <property type="match status" value="1"/>
</dbReference>
<dbReference type="PANTHER" id="PTHR22760">
    <property type="entry name" value="GLYCOSYLTRANSFERASE"/>
    <property type="match status" value="1"/>
</dbReference>
<keyword evidence="10 12" id="KW-0472">Membrane</keyword>
<dbReference type="UniPathway" id="UPA00196"/>
<keyword evidence="15" id="KW-1185">Reference proteome</keyword>
<dbReference type="GO" id="GO:0006506">
    <property type="term" value="P:GPI anchor biosynthetic process"/>
    <property type="evidence" value="ECO:0007669"/>
    <property type="project" value="UniProtKB-UniPathway"/>
</dbReference>
<dbReference type="EC" id="2.4.1.-" evidence="12"/>
<keyword evidence="5 12" id="KW-0328">Glycosyltransferase</keyword>
<evidence type="ECO:0000256" key="2">
    <source>
        <dbReference type="ARBA" id="ARBA00004687"/>
    </source>
</evidence>
<sequence length="775" mass="87066">MPKDARLAPASPASETFSDSSSRSRRKHGTPADVPADSAGPSGQDVLLFLIGSRLLNALIIQTFFQPDEYFQALEPAWALAFGSEAGAWITWEWKKHLRSAIHPAIFATCYKAAEYLANALALQAPFRAQLLLATPKVAQAVIAALGDYYTWRLSEAIYGVRSLAPAAALVLTVASPWQWFCSTRTFSNSLETTLTIIALYNWPWHWSSDGSTKDTGEADAQGLRKRTAVTLSHGDVDETTRLRRALLFAALATILRPTNILIWFAMTILTCLRGVRSHKLVNVPGTEHTALIEIAGYTLLPTKTECKTFLREAVLCGGVVLAISAVVDRLFYLSWTFPPWNFLYFNVAQSIAIFYGNNDWHYYLSQGYPLLLTTALPFALIGMYRSVLDTSAYRNLSQSSRNALSNLTIASLFVPAMLSIISHKEVRFIYPLLPGLHILAAHPLSTHFASAFDSLRPYSQTSQLLRRALLAILLAINLLISLYTATLHNVGLVTITEHLRTTFETHYLPLPGPIAQNMTVGFLMPCHSTPWRSHLQYPPTSSSPGIDAWALTCEPPLDLNATAKATYLDEADQFYVDPTGWLKRHMSRNPPVAKLSTGGVANHEAGLFAGHTAKPRRVFEIETKDEEELWRERRGRRPWPEYLVFFQQLEPQMKTVVGRRSGYRECERVWNSHWHDDWRRTGDVVVWCLYPERRTDVANVAGKEQVQMAEARRKAAIGGQRESTVEKPFWKQRPLLGRSEPAGWWDWVKWKTGLEVRKKGWLEGLMGRGGGDWN</sequence>
<comment type="caution">
    <text evidence="12">Lacks conserved residue(s) required for the propagation of feature annotation.</text>
</comment>
<dbReference type="AlphaFoldDB" id="W2RQ94"/>
<evidence type="ECO:0000256" key="7">
    <source>
        <dbReference type="ARBA" id="ARBA00022692"/>
    </source>
</evidence>
<evidence type="ECO:0000256" key="13">
    <source>
        <dbReference type="SAM" id="MobiDB-lite"/>
    </source>
</evidence>
<comment type="similarity">
    <text evidence="3">Belongs to the glycosyltransferase 22 family. PIGB subfamily.</text>
</comment>
<evidence type="ECO:0000313" key="15">
    <source>
        <dbReference type="Proteomes" id="UP000030752"/>
    </source>
</evidence>
<dbReference type="OrthoDB" id="416834at2759"/>
<organism evidence="14 15">
    <name type="scientific">Cyphellophora europaea (strain CBS 101466)</name>
    <name type="common">Phialophora europaea</name>
    <dbReference type="NCBI Taxonomy" id="1220924"/>
    <lineage>
        <taxon>Eukaryota</taxon>
        <taxon>Fungi</taxon>
        <taxon>Dikarya</taxon>
        <taxon>Ascomycota</taxon>
        <taxon>Pezizomycotina</taxon>
        <taxon>Eurotiomycetes</taxon>
        <taxon>Chaetothyriomycetidae</taxon>
        <taxon>Chaetothyriales</taxon>
        <taxon>Cyphellophoraceae</taxon>
        <taxon>Cyphellophora</taxon>
    </lineage>
</organism>
<dbReference type="STRING" id="1220924.W2RQ94"/>
<dbReference type="GO" id="GO:0000026">
    <property type="term" value="F:alpha-1,2-mannosyltransferase activity"/>
    <property type="evidence" value="ECO:0007669"/>
    <property type="project" value="TreeGrafter"/>
</dbReference>
<evidence type="ECO:0000256" key="1">
    <source>
        <dbReference type="ARBA" id="ARBA00004477"/>
    </source>
</evidence>
<feature type="region of interest" description="Disordered" evidence="13">
    <location>
        <begin position="1"/>
        <end position="39"/>
    </location>
</feature>
<evidence type="ECO:0000313" key="14">
    <source>
        <dbReference type="EMBL" id="ETN38706.1"/>
    </source>
</evidence>